<feature type="transmembrane region" description="Helical" evidence="7">
    <location>
        <begin position="34"/>
        <end position="53"/>
    </location>
</feature>
<dbReference type="EMBL" id="GIIL01006191">
    <property type="protein sequence ID" value="NOV49917.1"/>
    <property type="molecule type" value="Transcribed_RNA"/>
</dbReference>
<dbReference type="Pfam" id="PF01694">
    <property type="entry name" value="Rhomboid"/>
    <property type="match status" value="1"/>
</dbReference>
<feature type="transmembrane region" description="Helical" evidence="7">
    <location>
        <begin position="7"/>
        <end position="28"/>
    </location>
</feature>
<proteinExistence type="inferred from homology"/>
<dbReference type="InterPro" id="IPR022764">
    <property type="entry name" value="Peptidase_S54_rhomboid_dom"/>
</dbReference>
<dbReference type="GO" id="GO:0050708">
    <property type="term" value="P:regulation of protein secretion"/>
    <property type="evidence" value="ECO:0007669"/>
    <property type="project" value="TreeGrafter"/>
</dbReference>
<evidence type="ECO:0000259" key="8">
    <source>
        <dbReference type="Pfam" id="PF01694"/>
    </source>
</evidence>
<dbReference type="PANTHER" id="PTHR45965:SF3">
    <property type="entry name" value="INACTIVE RHOMBOID PROTEIN 1"/>
    <property type="match status" value="1"/>
</dbReference>
<dbReference type="InterPro" id="IPR035952">
    <property type="entry name" value="Rhomboid-like_sf"/>
</dbReference>
<dbReference type="PANTHER" id="PTHR45965">
    <property type="entry name" value="INACTIVE RHOMBOID PROTEIN"/>
    <property type="match status" value="1"/>
</dbReference>
<dbReference type="GO" id="GO:0004252">
    <property type="term" value="F:serine-type endopeptidase activity"/>
    <property type="evidence" value="ECO:0007669"/>
    <property type="project" value="InterPro"/>
</dbReference>
<evidence type="ECO:0000256" key="2">
    <source>
        <dbReference type="ARBA" id="ARBA00009045"/>
    </source>
</evidence>
<feature type="transmembrane region" description="Helical" evidence="7">
    <location>
        <begin position="65"/>
        <end position="87"/>
    </location>
</feature>
<feature type="domain" description="Peptidase S54 rhomboid" evidence="8">
    <location>
        <begin position="8"/>
        <end position="48"/>
    </location>
</feature>
<evidence type="ECO:0000256" key="1">
    <source>
        <dbReference type="ARBA" id="ARBA00004477"/>
    </source>
</evidence>
<name>A0A6M2DZ99_XENCH</name>
<reference evidence="9" key="1">
    <citation type="submission" date="2020-03" db="EMBL/GenBank/DDBJ databases">
        <title>Transcriptomic Profiling of the Digestive Tract of the Rat Flea, Xenopsylla cheopis, Following Blood Feeding and Infection with Yersinia pestis.</title>
        <authorList>
            <person name="Bland D.M."/>
            <person name="Martens C.A."/>
            <person name="Virtaneva K."/>
            <person name="Kanakabandi K."/>
            <person name="Long D."/>
            <person name="Rosenke R."/>
            <person name="Saturday G.A."/>
            <person name="Hoyt F.H."/>
            <person name="Bruno D.P."/>
            <person name="Ribeiro J.M.C."/>
            <person name="Hinnebusch J."/>
        </authorList>
    </citation>
    <scope>NUCLEOTIDE SEQUENCE</scope>
</reference>
<evidence type="ECO:0000256" key="3">
    <source>
        <dbReference type="ARBA" id="ARBA00022692"/>
    </source>
</evidence>
<protein>
    <submittedName>
        <fullName evidence="9">Putative rhomboid family</fullName>
    </submittedName>
</protein>
<sequence>MLRRPGVALAKLLGVTGALFTVGLLPWIDNYAHLFGFLFGFLLSYALMPFVSLGRNYDRRKKIALIWTCLVAAGTLFAVLVVLFYVIPVHDCEICGYFNCLPLTKDMCASQNINFMRDEPVV</sequence>
<dbReference type="AlphaFoldDB" id="A0A6M2DZ99"/>
<keyword evidence="5 7" id="KW-1133">Transmembrane helix</keyword>
<evidence type="ECO:0000256" key="5">
    <source>
        <dbReference type="ARBA" id="ARBA00022989"/>
    </source>
</evidence>
<evidence type="ECO:0000256" key="4">
    <source>
        <dbReference type="ARBA" id="ARBA00022824"/>
    </source>
</evidence>
<evidence type="ECO:0000313" key="9">
    <source>
        <dbReference type="EMBL" id="NOV49917.1"/>
    </source>
</evidence>
<dbReference type="GO" id="GO:0042058">
    <property type="term" value="P:regulation of epidermal growth factor receptor signaling pathway"/>
    <property type="evidence" value="ECO:0007669"/>
    <property type="project" value="TreeGrafter"/>
</dbReference>
<keyword evidence="3 7" id="KW-0812">Transmembrane</keyword>
<dbReference type="GO" id="GO:0005789">
    <property type="term" value="C:endoplasmic reticulum membrane"/>
    <property type="evidence" value="ECO:0007669"/>
    <property type="project" value="UniProtKB-SubCell"/>
</dbReference>
<dbReference type="SUPFAM" id="SSF144091">
    <property type="entry name" value="Rhomboid-like"/>
    <property type="match status" value="1"/>
</dbReference>
<dbReference type="InterPro" id="IPR051512">
    <property type="entry name" value="Inactive_Rhomboid"/>
</dbReference>
<accession>A0A6M2DZ99</accession>
<comment type="similarity">
    <text evidence="2">Belongs to the peptidase S54 family.</text>
</comment>
<keyword evidence="6 7" id="KW-0472">Membrane</keyword>
<comment type="subcellular location">
    <subcellularLocation>
        <location evidence="1">Endoplasmic reticulum membrane</location>
        <topology evidence="1">Multi-pass membrane protein</topology>
    </subcellularLocation>
</comment>
<keyword evidence="4" id="KW-0256">Endoplasmic reticulum</keyword>
<evidence type="ECO:0000256" key="6">
    <source>
        <dbReference type="ARBA" id="ARBA00023136"/>
    </source>
</evidence>
<organism evidence="9">
    <name type="scientific">Xenopsylla cheopis</name>
    <name type="common">Oriental rat flea</name>
    <name type="synonym">Pulex cheopis</name>
    <dbReference type="NCBI Taxonomy" id="163159"/>
    <lineage>
        <taxon>Eukaryota</taxon>
        <taxon>Metazoa</taxon>
        <taxon>Ecdysozoa</taxon>
        <taxon>Arthropoda</taxon>
        <taxon>Hexapoda</taxon>
        <taxon>Insecta</taxon>
        <taxon>Pterygota</taxon>
        <taxon>Neoptera</taxon>
        <taxon>Endopterygota</taxon>
        <taxon>Siphonaptera</taxon>
        <taxon>Pulicidae</taxon>
        <taxon>Xenopsyllinae</taxon>
        <taxon>Xenopsylla</taxon>
    </lineage>
</organism>
<evidence type="ECO:0000256" key="7">
    <source>
        <dbReference type="SAM" id="Phobius"/>
    </source>
</evidence>